<comment type="caution">
    <text evidence="2">The sequence shown here is derived from an EMBL/GenBank/DDBJ whole genome shotgun (WGS) entry which is preliminary data.</text>
</comment>
<feature type="non-terminal residue" evidence="2">
    <location>
        <position position="164"/>
    </location>
</feature>
<sequence>KSFQTAAWQVDMVCEMFDALDECQSVLKAARVIKVLPEGFVQVGPEGADIVTDSIIVHQSSPILFPVGYAKEHSITLQGPKGDNVDLDENGSADEVLNWVSFLKRKGYKIAPDHFFYQTRMSDVPFTMGMHLEAIDQNGKVLRPATVKAIKGRLVLIGFDGWEE</sequence>
<dbReference type="GO" id="GO:0005634">
    <property type="term" value="C:nucleus"/>
    <property type="evidence" value="ECO:0007669"/>
    <property type="project" value="InterPro"/>
</dbReference>
<evidence type="ECO:0000256" key="1">
    <source>
        <dbReference type="PROSITE-ProRule" id="PRU00459"/>
    </source>
</evidence>
<dbReference type="SUPFAM" id="SSF63748">
    <property type="entry name" value="Tudor/PWWP/MBT"/>
    <property type="match status" value="2"/>
</dbReference>
<keyword evidence="3" id="KW-1185">Reference proteome</keyword>
<reference evidence="3" key="1">
    <citation type="submission" date="2022-10" db="EMBL/GenBank/DDBJ databases">
        <title>Genome assembly of Pristionchus species.</title>
        <authorList>
            <person name="Yoshida K."/>
            <person name="Sommer R.J."/>
        </authorList>
    </citation>
    <scope>NUCLEOTIDE SEQUENCE [LARGE SCALE GENOMIC DNA]</scope>
    <source>
        <strain evidence="3">RS5460</strain>
    </source>
</reference>
<feature type="non-terminal residue" evidence="2">
    <location>
        <position position="1"/>
    </location>
</feature>
<dbReference type="EMBL" id="BTRK01000006">
    <property type="protein sequence ID" value="GMR60073.1"/>
    <property type="molecule type" value="Genomic_DNA"/>
</dbReference>
<dbReference type="GO" id="GO:0006355">
    <property type="term" value="P:regulation of DNA-templated transcription"/>
    <property type="evidence" value="ECO:0007669"/>
    <property type="project" value="InterPro"/>
</dbReference>
<evidence type="ECO:0000313" key="3">
    <source>
        <dbReference type="Proteomes" id="UP001328107"/>
    </source>
</evidence>
<dbReference type="AlphaFoldDB" id="A0AAN5IBJ8"/>
<dbReference type="PROSITE" id="PS51079">
    <property type="entry name" value="MBT"/>
    <property type="match status" value="1"/>
</dbReference>
<dbReference type="Pfam" id="PF02820">
    <property type="entry name" value="MBT"/>
    <property type="match status" value="2"/>
</dbReference>
<accession>A0AAN5IBJ8</accession>
<proteinExistence type="predicted"/>
<evidence type="ECO:0000313" key="2">
    <source>
        <dbReference type="EMBL" id="GMR60073.1"/>
    </source>
</evidence>
<dbReference type="InterPro" id="IPR004092">
    <property type="entry name" value="Mbt"/>
</dbReference>
<protein>
    <submittedName>
        <fullName evidence="2">Uncharacterized protein</fullName>
    </submittedName>
</protein>
<gene>
    <name evidence="2" type="ORF">PMAYCL1PPCAC_30268</name>
</gene>
<feature type="repeat" description="MBT" evidence="1">
    <location>
        <begin position="97"/>
        <end position="164"/>
    </location>
</feature>
<dbReference type="Gene3D" id="2.30.30.140">
    <property type="match status" value="2"/>
</dbReference>
<dbReference type="SMART" id="SM00561">
    <property type="entry name" value="MBT"/>
    <property type="match status" value="1"/>
</dbReference>
<name>A0AAN5IBJ8_9BILA</name>
<dbReference type="Proteomes" id="UP001328107">
    <property type="component" value="Unassembled WGS sequence"/>
</dbReference>
<organism evidence="2 3">
    <name type="scientific">Pristionchus mayeri</name>
    <dbReference type="NCBI Taxonomy" id="1317129"/>
    <lineage>
        <taxon>Eukaryota</taxon>
        <taxon>Metazoa</taxon>
        <taxon>Ecdysozoa</taxon>
        <taxon>Nematoda</taxon>
        <taxon>Chromadorea</taxon>
        <taxon>Rhabditida</taxon>
        <taxon>Rhabditina</taxon>
        <taxon>Diplogasteromorpha</taxon>
        <taxon>Diplogasteroidea</taxon>
        <taxon>Neodiplogasteridae</taxon>
        <taxon>Pristionchus</taxon>
    </lineage>
</organism>